<dbReference type="Pfam" id="PF00535">
    <property type="entry name" value="Glycos_transf_2"/>
    <property type="match status" value="1"/>
</dbReference>
<evidence type="ECO:0000313" key="4">
    <source>
        <dbReference type="Proteomes" id="UP001595823"/>
    </source>
</evidence>
<dbReference type="Proteomes" id="UP001595823">
    <property type="component" value="Unassembled WGS sequence"/>
</dbReference>
<dbReference type="SUPFAM" id="SSF53448">
    <property type="entry name" value="Nucleotide-diphospho-sugar transferases"/>
    <property type="match status" value="1"/>
</dbReference>
<feature type="region of interest" description="Disordered" evidence="1">
    <location>
        <begin position="332"/>
        <end position="375"/>
    </location>
</feature>
<protein>
    <submittedName>
        <fullName evidence="3">Glycosyltransferase family 2 protein</fullName>
    </submittedName>
</protein>
<dbReference type="PANTHER" id="PTHR22916">
    <property type="entry name" value="GLYCOSYLTRANSFERASE"/>
    <property type="match status" value="1"/>
</dbReference>
<organism evidence="3 4">
    <name type="scientific">Salininema proteolyticum</name>
    <dbReference type="NCBI Taxonomy" id="1607685"/>
    <lineage>
        <taxon>Bacteria</taxon>
        <taxon>Bacillati</taxon>
        <taxon>Actinomycetota</taxon>
        <taxon>Actinomycetes</taxon>
        <taxon>Glycomycetales</taxon>
        <taxon>Glycomycetaceae</taxon>
        <taxon>Salininema</taxon>
    </lineage>
</organism>
<dbReference type="InterPro" id="IPR001173">
    <property type="entry name" value="Glyco_trans_2-like"/>
</dbReference>
<proteinExistence type="predicted"/>
<gene>
    <name evidence="3" type="ORF">ACFPET_07440</name>
</gene>
<dbReference type="Gene3D" id="3.90.550.10">
    <property type="entry name" value="Spore Coat Polysaccharide Biosynthesis Protein SpsA, Chain A"/>
    <property type="match status" value="1"/>
</dbReference>
<feature type="domain" description="Glycosyltransferase 2-like" evidence="2">
    <location>
        <begin position="5"/>
        <end position="127"/>
    </location>
</feature>
<dbReference type="PANTHER" id="PTHR22916:SF3">
    <property type="entry name" value="UDP-GLCNAC:BETAGAL BETA-1,3-N-ACETYLGLUCOSAMINYLTRANSFERASE-LIKE PROTEIN 1"/>
    <property type="match status" value="1"/>
</dbReference>
<evidence type="ECO:0000313" key="3">
    <source>
        <dbReference type="EMBL" id="MFC4335028.1"/>
    </source>
</evidence>
<dbReference type="CDD" id="cd00761">
    <property type="entry name" value="Glyco_tranf_GTA_type"/>
    <property type="match status" value="1"/>
</dbReference>
<sequence>MPLLSVVVPVFKADRFLPQCLRSVTVSSTDSLEVIVVDDCSPDKSAEIAAEFSASDPRVRLVRTEQNGGSGAARNRGLAEARGEYVWFVDADDRVAPGAVDLILDRIRAGAPDLLLVQHSRITSDGVVRTAGLPELAASAPVGTDSFTLEEWPGVLPYTHTPWTKVTRRTVLSDDGPTFPSGWYTDIPWTYGLLRRVEAIGLVLEECYEWHQRPDSSITLTQDRKHFDVFLQWERTWEDWEGVADAGLRRALFSHMVWHLLIVMGNTDRISNAQRRDFFHRAHELCEAHRPEGWDPRGLKQKLLAGRSYRTYEVFRRLWRVVRRLRDRGRTAHTGVPVQADTAPAPKGSGEPQRLGKGTVNRSVRPAPGSGPEAP</sequence>
<evidence type="ECO:0000259" key="2">
    <source>
        <dbReference type="Pfam" id="PF00535"/>
    </source>
</evidence>
<name>A0ABV8TXA2_9ACTN</name>
<dbReference type="EMBL" id="JBHSDK010000010">
    <property type="protein sequence ID" value="MFC4335028.1"/>
    <property type="molecule type" value="Genomic_DNA"/>
</dbReference>
<dbReference type="InterPro" id="IPR029044">
    <property type="entry name" value="Nucleotide-diphossugar_trans"/>
</dbReference>
<keyword evidence="4" id="KW-1185">Reference proteome</keyword>
<comment type="caution">
    <text evidence="3">The sequence shown here is derived from an EMBL/GenBank/DDBJ whole genome shotgun (WGS) entry which is preliminary data.</text>
</comment>
<accession>A0ABV8TXA2</accession>
<reference evidence="4" key="1">
    <citation type="journal article" date="2019" name="Int. J. Syst. Evol. Microbiol.">
        <title>The Global Catalogue of Microorganisms (GCM) 10K type strain sequencing project: providing services to taxonomists for standard genome sequencing and annotation.</title>
        <authorList>
            <consortium name="The Broad Institute Genomics Platform"/>
            <consortium name="The Broad Institute Genome Sequencing Center for Infectious Disease"/>
            <person name="Wu L."/>
            <person name="Ma J."/>
        </authorList>
    </citation>
    <scope>NUCLEOTIDE SEQUENCE [LARGE SCALE GENOMIC DNA]</scope>
    <source>
        <strain evidence="4">IBRC-M 10908</strain>
    </source>
</reference>
<dbReference type="RefSeq" id="WP_380619300.1">
    <property type="nucleotide sequence ID" value="NZ_JBHSDK010000010.1"/>
</dbReference>
<evidence type="ECO:0000256" key="1">
    <source>
        <dbReference type="SAM" id="MobiDB-lite"/>
    </source>
</evidence>